<dbReference type="GeneID" id="104789509"/>
<dbReference type="PANTHER" id="PTHR31111:SF130">
    <property type="entry name" value="F-BOX ASSOCIATED UBIQUITINATION EFFECTOR FAMILY PROTEIN"/>
    <property type="match status" value="1"/>
</dbReference>
<dbReference type="InterPro" id="IPR013187">
    <property type="entry name" value="F-box-assoc_dom_typ3"/>
</dbReference>
<proteinExistence type="predicted"/>
<accession>A0ABM0ZBX8</accession>
<organism evidence="2 3">
    <name type="scientific">Camelina sativa</name>
    <name type="common">False flax</name>
    <name type="synonym">Myagrum sativum</name>
    <dbReference type="NCBI Taxonomy" id="90675"/>
    <lineage>
        <taxon>Eukaryota</taxon>
        <taxon>Viridiplantae</taxon>
        <taxon>Streptophyta</taxon>
        <taxon>Embryophyta</taxon>
        <taxon>Tracheophyta</taxon>
        <taxon>Spermatophyta</taxon>
        <taxon>Magnoliopsida</taxon>
        <taxon>eudicotyledons</taxon>
        <taxon>Gunneridae</taxon>
        <taxon>Pentapetalae</taxon>
        <taxon>rosids</taxon>
        <taxon>malvids</taxon>
        <taxon>Brassicales</taxon>
        <taxon>Brassicaceae</taxon>
        <taxon>Camelineae</taxon>
        <taxon>Camelina</taxon>
    </lineage>
</organism>
<dbReference type="SMART" id="SM00256">
    <property type="entry name" value="FBOX"/>
    <property type="match status" value="1"/>
</dbReference>
<dbReference type="NCBIfam" id="TIGR01640">
    <property type="entry name" value="F_box_assoc_1"/>
    <property type="match status" value="1"/>
</dbReference>
<name>A0ABM0ZBX8_CAMSA</name>
<dbReference type="Pfam" id="PF08268">
    <property type="entry name" value="FBA_3"/>
    <property type="match status" value="1"/>
</dbReference>
<dbReference type="PANTHER" id="PTHR31111">
    <property type="entry name" value="BNAA05G37150D PROTEIN-RELATED"/>
    <property type="match status" value="1"/>
</dbReference>
<protein>
    <submittedName>
        <fullName evidence="3">F-box protein At5g52620</fullName>
    </submittedName>
</protein>
<dbReference type="Pfam" id="PF00646">
    <property type="entry name" value="F-box"/>
    <property type="match status" value="1"/>
</dbReference>
<keyword evidence="2" id="KW-1185">Reference proteome</keyword>
<sequence>MDREGNSDPIPIDIILEILSRLSTKSIAKFGLASKFCASILSRPDFRELFLTTRSSSRPRLLFAVNYSDKWRLYSSHQPQNPDENHSLIVAADFHMEVVEYMAPHNNYGPVSGLLYFPSMHFQDRDNVPVICNPSTGQYARLPQLRGESTWRSLLGYDPIGKQYKVLAISNSSDGEGNILTLGTGKMSWSMIQGRLNHYRPRSGGICINGVLYYITFGNVAKIVCFDVRYEKLSFLDADSTTRIISKTTKLIHYKGRLGMISLYCYRRPVNFELRLWILEDPQIQKWLEHHYTLPVDIVGEDEISVVGVTANGEIVLSKDYISNPFFVFYFYPERNALERVGIQGFEALVAKSRSKVYTFVDYIEDFKFI</sequence>
<reference evidence="3" key="2">
    <citation type="submission" date="2025-08" db="UniProtKB">
        <authorList>
            <consortium name="RefSeq"/>
        </authorList>
    </citation>
    <scope>IDENTIFICATION</scope>
    <source>
        <tissue evidence="3">Leaf</tissue>
    </source>
</reference>
<dbReference type="InterPro" id="IPR001810">
    <property type="entry name" value="F-box_dom"/>
</dbReference>
<dbReference type="RefSeq" id="XP_010513500.1">
    <property type="nucleotide sequence ID" value="XM_010515198.1"/>
</dbReference>
<evidence type="ECO:0000313" key="3">
    <source>
        <dbReference type="RefSeq" id="XP_010513500.1"/>
    </source>
</evidence>
<dbReference type="SUPFAM" id="SSF81383">
    <property type="entry name" value="F-box domain"/>
    <property type="match status" value="1"/>
</dbReference>
<dbReference type="Proteomes" id="UP000694864">
    <property type="component" value="Chromosome 5"/>
</dbReference>
<reference evidence="2" key="1">
    <citation type="journal article" date="2014" name="Nat. Commun.">
        <title>The emerging biofuel crop Camelina sativa retains a highly undifferentiated hexaploid genome structure.</title>
        <authorList>
            <person name="Kagale S."/>
            <person name="Koh C."/>
            <person name="Nixon J."/>
            <person name="Bollina V."/>
            <person name="Clarke W.E."/>
            <person name="Tuteja R."/>
            <person name="Spillane C."/>
            <person name="Robinson S.J."/>
            <person name="Links M.G."/>
            <person name="Clarke C."/>
            <person name="Higgins E.E."/>
            <person name="Huebert T."/>
            <person name="Sharpe A.G."/>
            <person name="Parkin I.A."/>
        </authorList>
    </citation>
    <scope>NUCLEOTIDE SEQUENCE [LARGE SCALE GENOMIC DNA]</scope>
    <source>
        <strain evidence="2">cv. DH55</strain>
    </source>
</reference>
<dbReference type="InterPro" id="IPR017451">
    <property type="entry name" value="F-box-assoc_interact_dom"/>
</dbReference>
<feature type="domain" description="F-box" evidence="1">
    <location>
        <begin position="10"/>
        <end position="50"/>
    </location>
</feature>
<evidence type="ECO:0000313" key="2">
    <source>
        <dbReference type="Proteomes" id="UP000694864"/>
    </source>
</evidence>
<dbReference type="InterPro" id="IPR036047">
    <property type="entry name" value="F-box-like_dom_sf"/>
</dbReference>
<evidence type="ECO:0000259" key="1">
    <source>
        <dbReference type="SMART" id="SM00256"/>
    </source>
</evidence>
<gene>
    <name evidence="3" type="primary">LOC104789509</name>
</gene>